<dbReference type="InterPro" id="IPR001128">
    <property type="entry name" value="Cyt_P450"/>
</dbReference>
<dbReference type="EMBL" id="JACEFO010002041">
    <property type="protein sequence ID" value="KAF8688181.1"/>
    <property type="molecule type" value="Genomic_DNA"/>
</dbReference>
<dbReference type="AlphaFoldDB" id="A0A835EET7"/>
<evidence type="ECO:0000256" key="5">
    <source>
        <dbReference type="ARBA" id="ARBA00023136"/>
    </source>
</evidence>
<dbReference type="SUPFAM" id="SSF48264">
    <property type="entry name" value="Cytochrome P450"/>
    <property type="match status" value="1"/>
</dbReference>
<dbReference type="PROSITE" id="PS00086">
    <property type="entry name" value="CYTOCHROME_P450"/>
    <property type="match status" value="1"/>
</dbReference>
<evidence type="ECO:0000313" key="9">
    <source>
        <dbReference type="Proteomes" id="UP000636709"/>
    </source>
</evidence>
<name>A0A835EET7_9POAL</name>
<dbReference type="Gene3D" id="1.10.630.10">
    <property type="entry name" value="Cytochrome P450"/>
    <property type="match status" value="1"/>
</dbReference>
<sequence length="468" mass="51735">MDTLLQLLLISLGTITFVAILRRSTRHAPYSPILPTVKISDPAIAQRLLFDHADAFSNRPTRAFPLDFSGGRYHGISTTPYGPVWRTLRRGLTADILHPTRLSLQEPLQREAVEGLVASLTLGEVVVRHSIRGALYMLMARLCFGDGVDARDVRAMERAQMVFLTTYAEVMAIEGSRLPRILHLRRYLRFDAAFNRLSKIVGTLIVARLHQVSCCDRGGGDGGILPYVDSLLDIQVPDDERVDARRMLTVTEMAPLVWEFIVAGAESVASSVEWALAHLVDQPEVQKKLHREINGAEGLVVREEQLRSMPYLRAVVLECLRMHPPVPFQNREVGAEGAALGGATVPAMASMTTTRFTLMASDIGRNSKAWTEPDEFRPERFLAGGEGEGVGPVPGPKEIKMIPFGAGRRYCPGAGMGMVLIGCVLCALVREFEWAPSGQSAGVDLTELDMFFKVMKKPLRARITPRRR</sequence>
<comment type="caution">
    <text evidence="8">The sequence shown here is derived from an EMBL/GenBank/DDBJ whole genome shotgun (WGS) entry which is preliminary data.</text>
</comment>
<organism evidence="8 9">
    <name type="scientific">Digitaria exilis</name>
    <dbReference type="NCBI Taxonomy" id="1010633"/>
    <lineage>
        <taxon>Eukaryota</taxon>
        <taxon>Viridiplantae</taxon>
        <taxon>Streptophyta</taxon>
        <taxon>Embryophyta</taxon>
        <taxon>Tracheophyta</taxon>
        <taxon>Spermatophyta</taxon>
        <taxon>Magnoliopsida</taxon>
        <taxon>Liliopsida</taxon>
        <taxon>Poales</taxon>
        <taxon>Poaceae</taxon>
        <taxon>PACMAD clade</taxon>
        <taxon>Panicoideae</taxon>
        <taxon>Panicodae</taxon>
        <taxon>Paniceae</taxon>
        <taxon>Anthephorinae</taxon>
        <taxon>Digitaria</taxon>
    </lineage>
</organism>
<dbReference type="GO" id="GO:0005506">
    <property type="term" value="F:iron ion binding"/>
    <property type="evidence" value="ECO:0007669"/>
    <property type="project" value="InterPro"/>
</dbReference>
<evidence type="ECO:0000256" key="7">
    <source>
        <dbReference type="RuleBase" id="RU000461"/>
    </source>
</evidence>
<accession>A0A835EET7</accession>
<dbReference type="PANTHER" id="PTHR24298:SF389">
    <property type="entry name" value="OS04G0128400 PROTEIN"/>
    <property type="match status" value="1"/>
</dbReference>
<dbReference type="GO" id="GO:0020037">
    <property type="term" value="F:heme binding"/>
    <property type="evidence" value="ECO:0007669"/>
    <property type="project" value="InterPro"/>
</dbReference>
<evidence type="ECO:0000313" key="8">
    <source>
        <dbReference type="EMBL" id="KAF8688181.1"/>
    </source>
</evidence>
<feature type="binding site" description="axial binding residue" evidence="6">
    <location>
        <position position="411"/>
    </location>
    <ligand>
        <name>heme</name>
        <dbReference type="ChEBI" id="CHEBI:30413"/>
    </ligand>
    <ligandPart>
        <name>Fe</name>
        <dbReference type="ChEBI" id="CHEBI:18248"/>
    </ligandPart>
</feature>
<keyword evidence="6 7" id="KW-0408">Iron</keyword>
<dbReference type="InterPro" id="IPR017972">
    <property type="entry name" value="Cyt_P450_CS"/>
</dbReference>
<dbReference type="InterPro" id="IPR051103">
    <property type="entry name" value="Plant_metabolite_P450s"/>
</dbReference>
<keyword evidence="4" id="KW-1133">Transmembrane helix</keyword>
<evidence type="ECO:0000256" key="2">
    <source>
        <dbReference type="ARBA" id="ARBA00022692"/>
    </source>
</evidence>
<dbReference type="GO" id="GO:0016020">
    <property type="term" value="C:membrane"/>
    <property type="evidence" value="ECO:0007669"/>
    <property type="project" value="UniProtKB-SubCell"/>
</dbReference>
<evidence type="ECO:0000256" key="3">
    <source>
        <dbReference type="ARBA" id="ARBA00022723"/>
    </source>
</evidence>
<keyword evidence="5" id="KW-0472">Membrane</keyword>
<evidence type="ECO:0000256" key="6">
    <source>
        <dbReference type="PIRSR" id="PIRSR602401-1"/>
    </source>
</evidence>
<dbReference type="GO" id="GO:0016709">
    <property type="term" value="F:oxidoreductase activity, acting on paired donors, with incorporation or reduction of molecular oxygen, NAD(P)H as one donor, and incorporation of one atom of oxygen"/>
    <property type="evidence" value="ECO:0007669"/>
    <property type="project" value="TreeGrafter"/>
</dbReference>
<gene>
    <name evidence="8" type="ORF">HU200_042415</name>
</gene>
<evidence type="ECO:0000256" key="4">
    <source>
        <dbReference type="ARBA" id="ARBA00022989"/>
    </source>
</evidence>
<comment type="subcellular location">
    <subcellularLocation>
        <location evidence="1">Membrane</location>
        <topology evidence="1">Single-pass membrane protein</topology>
    </subcellularLocation>
</comment>
<keyword evidence="9" id="KW-1185">Reference proteome</keyword>
<keyword evidence="7" id="KW-0560">Oxidoreductase</keyword>
<keyword evidence="7" id="KW-0503">Monooxygenase</keyword>
<keyword evidence="6 7" id="KW-0349">Heme</keyword>
<reference evidence="8" key="1">
    <citation type="submission" date="2020-07" db="EMBL/GenBank/DDBJ databases">
        <title>Genome sequence and genetic diversity analysis of an under-domesticated orphan crop, white fonio (Digitaria exilis).</title>
        <authorList>
            <person name="Bennetzen J.L."/>
            <person name="Chen S."/>
            <person name="Ma X."/>
            <person name="Wang X."/>
            <person name="Yssel A.E.J."/>
            <person name="Chaluvadi S.R."/>
            <person name="Johnson M."/>
            <person name="Gangashetty P."/>
            <person name="Hamidou F."/>
            <person name="Sanogo M.D."/>
            <person name="Zwaenepoel A."/>
            <person name="Wallace J."/>
            <person name="Van De Peer Y."/>
            <person name="Van Deynze A."/>
        </authorList>
    </citation>
    <scope>NUCLEOTIDE SEQUENCE</scope>
    <source>
        <tissue evidence="8">Leaves</tissue>
    </source>
</reference>
<keyword evidence="3 6" id="KW-0479">Metal-binding</keyword>
<evidence type="ECO:0008006" key="10">
    <source>
        <dbReference type="Google" id="ProtNLM"/>
    </source>
</evidence>
<dbReference type="PRINTS" id="PR00385">
    <property type="entry name" value="P450"/>
</dbReference>
<protein>
    <recommendedName>
        <fullName evidence="10">Cytochrome P450</fullName>
    </recommendedName>
</protein>
<dbReference type="PANTHER" id="PTHR24298">
    <property type="entry name" value="FLAVONOID 3'-MONOOXYGENASE-RELATED"/>
    <property type="match status" value="1"/>
</dbReference>
<dbReference type="OrthoDB" id="2789670at2759"/>
<dbReference type="Proteomes" id="UP000636709">
    <property type="component" value="Unassembled WGS sequence"/>
</dbReference>
<dbReference type="Pfam" id="PF00067">
    <property type="entry name" value="p450"/>
    <property type="match status" value="1"/>
</dbReference>
<comment type="cofactor">
    <cofactor evidence="6">
        <name>heme</name>
        <dbReference type="ChEBI" id="CHEBI:30413"/>
    </cofactor>
</comment>
<dbReference type="InterPro" id="IPR002401">
    <property type="entry name" value="Cyt_P450_E_grp-I"/>
</dbReference>
<evidence type="ECO:0000256" key="1">
    <source>
        <dbReference type="ARBA" id="ARBA00004167"/>
    </source>
</evidence>
<proteinExistence type="inferred from homology"/>
<dbReference type="PRINTS" id="PR00463">
    <property type="entry name" value="EP450I"/>
</dbReference>
<keyword evidence="2" id="KW-0812">Transmembrane</keyword>
<comment type="similarity">
    <text evidence="7">Belongs to the cytochrome P450 family.</text>
</comment>
<dbReference type="InterPro" id="IPR036396">
    <property type="entry name" value="Cyt_P450_sf"/>
</dbReference>